<evidence type="ECO:0000256" key="1">
    <source>
        <dbReference type="SAM" id="MobiDB-lite"/>
    </source>
</evidence>
<dbReference type="EMBL" id="JABWUV010000019">
    <property type="protein sequence ID" value="KAF6285975.1"/>
    <property type="molecule type" value="Genomic_DNA"/>
</dbReference>
<proteinExistence type="predicted"/>
<reference evidence="2 3" key="1">
    <citation type="journal article" date="2020" name="Nature">
        <title>Six reference-quality genomes reveal evolution of bat adaptations.</title>
        <authorList>
            <person name="Jebb D."/>
            <person name="Huang Z."/>
            <person name="Pippel M."/>
            <person name="Hughes G.M."/>
            <person name="Lavrichenko K."/>
            <person name="Devanna P."/>
            <person name="Winkler S."/>
            <person name="Jermiin L.S."/>
            <person name="Skirmuntt E.C."/>
            <person name="Katzourakis A."/>
            <person name="Burkitt-Gray L."/>
            <person name="Ray D.A."/>
            <person name="Sullivan K.A.M."/>
            <person name="Roscito J.G."/>
            <person name="Kirilenko B.M."/>
            <person name="Davalos L.M."/>
            <person name="Corthals A.P."/>
            <person name="Power M.L."/>
            <person name="Jones G."/>
            <person name="Ransome R.D."/>
            <person name="Dechmann D.K.N."/>
            <person name="Locatelli A.G."/>
            <person name="Puechmaille S.J."/>
            <person name="Fedrigo O."/>
            <person name="Jarvis E.D."/>
            <person name="Hiller M."/>
            <person name="Vernes S.C."/>
            <person name="Myers E.W."/>
            <person name="Teeling E.C."/>
        </authorList>
    </citation>
    <scope>NUCLEOTIDE SEQUENCE [LARGE SCALE GENOMIC DNA]</scope>
    <source>
        <strain evidence="2">MMyoMyo1</strain>
        <tissue evidence="2">Flight muscle</tissue>
    </source>
</reference>
<feature type="region of interest" description="Disordered" evidence="1">
    <location>
        <begin position="66"/>
        <end position="87"/>
    </location>
</feature>
<accession>A0A7J7SCL8</accession>
<evidence type="ECO:0000313" key="3">
    <source>
        <dbReference type="Proteomes" id="UP000527355"/>
    </source>
</evidence>
<protein>
    <submittedName>
        <fullName evidence="2">Uncharacterized protein</fullName>
    </submittedName>
</protein>
<gene>
    <name evidence="2" type="ORF">mMyoMyo1_009531</name>
</gene>
<name>A0A7J7SCL8_MYOMY</name>
<organism evidence="2 3">
    <name type="scientific">Myotis myotis</name>
    <name type="common">Greater mouse-eared bat</name>
    <name type="synonym">Vespertilio myotis</name>
    <dbReference type="NCBI Taxonomy" id="51298"/>
    <lineage>
        <taxon>Eukaryota</taxon>
        <taxon>Metazoa</taxon>
        <taxon>Chordata</taxon>
        <taxon>Craniata</taxon>
        <taxon>Vertebrata</taxon>
        <taxon>Euteleostomi</taxon>
        <taxon>Mammalia</taxon>
        <taxon>Eutheria</taxon>
        <taxon>Laurasiatheria</taxon>
        <taxon>Chiroptera</taxon>
        <taxon>Yangochiroptera</taxon>
        <taxon>Vespertilionidae</taxon>
        <taxon>Myotis</taxon>
    </lineage>
</organism>
<evidence type="ECO:0000313" key="2">
    <source>
        <dbReference type="EMBL" id="KAF6285975.1"/>
    </source>
</evidence>
<comment type="caution">
    <text evidence="2">The sequence shown here is derived from an EMBL/GenBank/DDBJ whole genome shotgun (WGS) entry which is preliminary data.</text>
</comment>
<dbReference type="AlphaFoldDB" id="A0A7J7SCL8"/>
<keyword evidence="3" id="KW-1185">Reference proteome</keyword>
<sequence>MEEEGDARTLRFGERHSVRPRSLGECQSAVGKRAAGSPWAQEGVGEARTLPASVHLCEFSATFGTGRSPEEATAGWSADRWSRRESWGGSTAPALWRGRPHFSRGKSCCCLLLRPAEPLHRGLQAWRS</sequence>
<dbReference type="Proteomes" id="UP000527355">
    <property type="component" value="Unassembled WGS sequence"/>
</dbReference>